<gene>
    <name evidence="4" type="ORF">B5V00_03735</name>
</gene>
<keyword evidence="1" id="KW-1133">Transmembrane helix</keyword>
<evidence type="ECO:0000313" key="5">
    <source>
        <dbReference type="Proteomes" id="UP000193136"/>
    </source>
</evidence>
<dbReference type="EMBL" id="NAAD01000003">
    <property type="protein sequence ID" value="ORJ62405.1"/>
    <property type="molecule type" value="Genomic_DNA"/>
</dbReference>
<dbReference type="Proteomes" id="UP000193136">
    <property type="component" value="Unassembled WGS sequence"/>
</dbReference>
<feature type="transmembrane region" description="Helical" evidence="1">
    <location>
        <begin position="174"/>
        <end position="193"/>
    </location>
</feature>
<accession>A0A1X0YB45</accession>
<proteinExistence type="predicted"/>
<comment type="caution">
    <text evidence="4">The sequence shown here is derived from an EMBL/GenBank/DDBJ whole genome shotgun (WGS) entry which is preliminary data.</text>
</comment>
<dbReference type="Pfam" id="PF04536">
    <property type="entry name" value="TPM_phosphatase"/>
    <property type="match status" value="1"/>
</dbReference>
<keyword evidence="1" id="KW-0472">Membrane</keyword>
<dbReference type="PANTHER" id="PTHR30373">
    <property type="entry name" value="UPF0603 PROTEIN YGCG"/>
    <property type="match status" value="1"/>
</dbReference>
<dbReference type="Gene3D" id="3.10.310.50">
    <property type="match status" value="1"/>
</dbReference>
<name>A0A1X0YB45_9BACT</name>
<reference evidence="4 5" key="1">
    <citation type="submission" date="2017-03" db="EMBL/GenBank/DDBJ databases">
        <title>Genome sequence of Geothermobacter sp. EPR-M, Deep-Sea Iron Reducer.</title>
        <authorList>
            <person name="Tully B."/>
            <person name="Savalia P."/>
            <person name="Abuyen K."/>
            <person name="Baughan C."/>
            <person name="Romero E."/>
            <person name="Ronkowski C."/>
            <person name="Torres B."/>
            <person name="Tremblay J."/>
            <person name="Trujillo A."/>
            <person name="Tyler M."/>
            <person name="Perez-Rodriguez I."/>
            <person name="Amend J."/>
        </authorList>
    </citation>
    <scope>NUCLEOTIDE SEQUENCE [LARGE SCALE GENOMIC DNA]</scope>
    <source>
        <strain evidence="4 5">EPR-M</strain>
    </source>
</reference>
<keyword evidence="5" id="KW-1185">Reference proteome</keyword>
<dbReference type="InterPro" id="IPR007621">
    <property type="entry name" value="TPM_dom"/>
</dbReference>
<organism evidence="4 5">
    <name type="scientific">Geothermobacter hydrogeniphilus</name>
    <dbReference type="NCBI Taxonomy" id="1969733"/>
    <lineage>
        <taxon>Bacteria</taxon>
        <taxon>Pseudomonadati</taxon>
        <taxon>Thermodesulfobacteriota</taxon>
        <taxon>Desulfuromonadia</taxon>
        <taxon>Desulfuromonadales</taxon>
        <taxon>Geothermobacteraceae</taxon>
        <taxon>Geothermobacter</taxon>
    </lineage>
</organism>
<dbReference type="AlphaFoldDB" id="A0A1X0YB45"/>
<evidence type="ECO:0000259" key="3">
    <source>
        <dbReference type="Pfam" id="PF04536"/>
    </source>
</evidence>
<evidence type="ECO:0000256" key="2">
    <source>
        <dbReference type="SAM" id="SignalP"/>
    </source>
</evidence>
<keyword evidence="2" id="KW-0732">Signal</keyword>
<dbReference type="OrthoDB" id="9810918at2"/>
<feature type="signal peptide" evidence="2">
    <location>
        <begin position="1"/>
        <end position="20"/>
    </location>
</feature>
<dbReference type="PANTHER" id="PTHR30373:SF2">
    <property type="entry name" value="UPF0603 PROTEIN YGCG"/>
    <property type="match status" value="1"/>
</dbReference>
<evidence type="ECO:0000256" key="1">
    <source>
        <dbReference type="SAM" id="Phobius"/>
    </source>
</evidence>
<evidence type="ECO:0000313" key="4">
    <source>
        <dbReference type="EMBL" id="ORJ62405.1"/>
    </source>
</evidence>
<feature type="domain" description="TPM" evidence="3">
    <location>
        <begin position="30"/>
        <end position="153"/>
    </location>
</feature>
<sequence>MRRLLLLLITGLLLTAPALALEVPTATGFVNDRAGLLAPETRTRLEQFLRQFEQSDSTQISLLTIPTLKGESLEEYALKVAEKWGLGQKGKDNGALLLVAKEERKVRIEVGYGLEGRLTDLLAGRIIDNEIVPHFRLGDFDGGIIAGINGMVQAVRGEYRADGQSKRKKKRSPWGLLPLLLFFGPGMLLLGGGRRFRGRHYRRGGFWIGGGGLGGGFGGGGGGFGGFGGGGFGGGGSSGGW</sequence>
<feature type="chain" id="PRO_5011987100" description="TPM domain-containing protein" evidence="2">
    <location>
        <begin position="21"/>
        <end position="241"/>
    </location>
</feature>
<dbReference type="RefSeq" id="WP_085009418.1">
    <property type="nucleotide sequence ID" value="NZ_NAAD01000003.1"/>
</dbReference>
<protein>
    <recommendedName>
        <fullName evidence="3">TPM domain-containing protein</fullName>
    </recommendedName>
</protein>
<dbReference type="STRING" id="1969733.B5V00_03735"/>
<keyword evidence="1" id="KW-0812">Transmembrane</keyword>